<dbReference type="InterPro" id="IPR005801">
    <property type="entry name" value="ADC_synthase"/>
</dbReference>
<evidence type="ECO:0000256" key="5">
    <source>
        <dbReference type="ARBA" id="ARBA00041564"/>
    </source>
</evidence>
<dbReference type="EC" id="5.4.4.2" evidence="3"/>
<dbReference type="GO" id="GO:0009697">
    <property type="term" value="P:salicylic acid biosynthetic process"/>
    <property type="evidence" value="ECO:0007669"/>
    <property type="project" value="TreeGrafter"/>
</dbReference>
<dbReference type="PANTHER" id="PTHR42839">
    <property type="entry name" value="ISOCHORISMATE SYNTHASE ENTC"/>
    <property type="match status" value="1"/>
</dbReference>
<organism evidence="8 9">
    <name type="scientific">Salicibibacter cibarius</name>
    <dbReference type="NCBI Taxonomy" id="2743000"/>
    <lineage>
        <taxon>Bacteria</taxon>
        <taxon>Bacillati</taxon>
        <taxon>Bacillota</taxon>
        <taxon>Bacilli</taxon>
        <taxon>Bacillales</taxon>
        <taxon>Bacillaceae</taxon>
        <taxon>Salicibibacter</taxon>
    </lineage>
</organism>
<feature type="region of interest" description="Disordered" evidence="6">
    <location>
        <begin position="202"/>
        <end position="231"/>
    </location>
</feature>
<evidence type="ECO:0000256" key="3">
    <source>
        <dbReference type="ARBA" id="ARBA00012824"/>
    </source>
</evidence>
<reference evidence="8 9" key="1">
    <citation type="submission" date="2020-06" db="EMBL/GenBank/DDBJ databases">
        <title>Genomic analysis of Salicibibacter sp. NKC5-3.</title>
        <authorList>
            <person name="Oh Y.J."/>
        </authorList>
    </citation>
    <scope>NUCLEOTIDE SEQUENCE [LARGE SCALE GENOMIC DNA]</scope>
    <source>
        <strain evidence="8 9">NKC5-3</strain>
    </source>
</reference>
<dbReference type="GO" id="GO:0008909">
    <property type="term" value="F:isochorismate synthase activity"/>
    <property type="evidence" value="ECO:0007669"/>
    <property type="project" value="UniProtKB-EC"/>
</dbReference>
<protein>
    <recommendedName>
        <fullName evidence="3">isochorismate synthase</fullName>
        <ecNumber evidence="3">5.4.4.2</ecNumber>
    </recommendedName>
    <alternativeName>
        <fullName evidence="5">Isochorismate mutase</fullName>
    </alternativeName>
</protein>
<dbReference type="InterPro" id="IPR015890">
    <property type="entry name" value="Chorismate_C"/>
</dbReference>
<feature type="compositionally biased region" description="Basic and acidic residues" evidence="6">
    <location>
        <begin position="210"/>
        <end position="231"/>
    </location>
</feature>
<dbReference type="PANTHER" id="PTHR42839:SF2">
    <property type="entry name" value="ISOCHORISMATE SYNTHASE ENTC"/>
    <property type="match status" value="1"/>
</dbReference>
<dbReference type="Proteomes" id="UP000595823">
    <property type="component" value="Chromosome"/>
</dbReference>
<dbReference type="KEGG" id="scia:HUG15_20200"/>
<dbReference type="Pfam" id="PF00425">
    <property type="entry name" value="Chorismate_bind"/>
    <property type="match status" value="1"/>
</dbReference>
<evidence type="ECO:0000256" key="4">
    <source>
        <dbReference type="ARBA" id="ARBA00023235"/>
    </source>
</evidence>
<dbReference type="SUPFAM" id="SSF56322">
    <property type="entry name" value="ADC synthase"/>
    <property type="match status" value="1"/>
</dbReference>
<evidence type="ECO:0000313" key="8">
    <source>
        <dbReference type="EMBL" id="QQK77676.1"/>
    </source>
</evidence>
<evidence type="ECO:0000256" key="6">
    <source>
        <dbReference type="SAM" id="MobiDB-lite"/>
    </source>
</evidence>
<gene>
    <name evidence="8" type="ORF">HUG15_20200</name>
</gene>
<comment type="catalytic activity">
    <reaction evidence="1">
        <text>chorismate = isochorismate</text>
        <dbReference type="Rhea" id="RHEA:18985"/>
        <dbReference type="ChEBI" id="CHEBI:29748"/>
        <dbReference type="ChEBI" id="CHEBI:29780"/>
        <dbReference type="EC" id="5.4.4.2"/>
    </reaction>
</comment>
<proteinExistence type="inferred from homology"/>
<dbReference type="NCBIfam" id="TIGR00543">
    <property type="entry name" value="isochor_syn"/>
    <property type="match status" value="1"/>
</dbReference>
<sequence>MIKTELKTNPSQHQYRDYSFYLEAPNYTISAHNVTHEIHDYNAHAPLKHQVTDHFEQAKKLGIHSPYIVGAFPFETDKPPYLFIPEKVHITSKSQRTGKKQPLSPFQNAPRLTETPSRKEYMNLVDEALHKMNTSDLKKVVLSRTLQIESDDVIGIDELITNLAEHNPEGYTFSTDLGNEKKLTGASPELLVSLYQGLVTANPLAGSRPRSNDPIEDRRRADELRHSSKDHHEHKLVIDTVAEALQPLCVDMSIPKMPELIQTETMWHLSTEVTGKVDPKQNLTSVDLALALHPTPAICGTPEHLAKDQIKAEPFDRNFFTGMVGWNNYEGDGEWVVSIRCAEVSSHNIQLFAGAGIVEGSHPEDELRETSAKFETMLRAMGSKTME</sequence>
<feature type="domain" description="Chorismate-utilising enzyme C-terminal" evidence="7">
    <location>
        <begin position="118"/>
        <end position="373"/>
    </location>
</feature>
<evidence type="ECO:0000313" key="9">
    <source>
        <dbReference type="Proteomes" id="UP000595823"/>
    </source>
</evidence>
<name>A0A7T6Z6G3_9BACI</name>
<dbReference type="Gene3D" id="3.60.120.10">
    <property type="entry name" value="Anthranilate synthase"/>
    <property type="match status" value="1"/>
</dbReference>
<evidence type="ECO:0000256" key="1">
    <source>
        <dbReference type="ARBA" id="ARBA00000799"/>
    </source>
</evidence>
<keyword evidence="4 8" id="KW-0413">Isomerase</keyword>
<dbReference type="RefSeq" id="WP_200125236.1">
    <property type="nucleotide sequence ID" value="NZ_CP054705.1"/>
</dbReference>
<dbReference type="EMBL" id="CP054705">
    <property type="protein sequence ID" value="QQK77676.1"/>
    <property type="molecule type" value="Genomic_DNA"/>
</dbReference>
<accession>A0A7T6Z6G3</accession>
<evidence type="ECO:0000256" key="2">
    <source>
        <dbReference type="ARBA" id="ARBA00005297"/>
    </source>
</evidence>
<comment type="similarity">
    <text evidence="2">Belongs to the isochorismate synthase family.</text>
</comment>
<evidence type="ECO:0000259" key="7">
    <source>
        <dbReference type="Pfam" id="PF00425"/>
    </source>
</evidence>
<keyword evidence="9" id="KW-1185">Reference proteome</keyword>
<dbReference type="AlphaFoldDB" id="A0A7T6Z6G3"/>
<dbReference type="InterPro" id="IPR004561">
    <property type="entry name" value="IsoChor_synthase"/>
</dbReference>